<gene>
    <name evidence="3" type="ORF">ZIOFF_005629</name>
</gene>
<dbReference type="GO" id="GO:0006402">
    <property type="term" value="P:mRNA catabolic process"/>
    <property type="evidence" value="ECO:0007669"/>
    <property type="project" value="InterPro"/>
</dbReference>
<dbReference type="GO" id="GO:0032451">
    <property type="term" value="F:demethylase activity"/>
    <property type="evidence" value="ECO:0007669"/>
    <property type="project" value="InterPro"/>
</dbReference>
<comment type="similarity">
    <text evidence="1">Belongs to the alkB family.</text>
</comment>
<keyword evidence="4" id="KW-1185">Reference proteome</keyword>
<dbReference type="SUPFAM" id="SSF51197">
    <property type="entry name" value="Clavaminate synthase-like"/>
    <property type="match status" value="1"/>
</dbReference>
<dbReference type="PANTHER" id="PTHR31447">
    <property type="entry name" value="HYDROXYPROLINE-RICH GLYCOPROTEIN FAMILY PROTEIN-RELATED"/>
    <property type="match status" value="1"/>
</dbReference>
<feature type="region of interest" description="Disordered" evidence="2">
    <location>
        <begin position="597"/>
        <end position="619"/>
    </location>
</feature>
<evidence type="ECO:0008006" key="5">
    <source>
        <dbReference type="Google" id="ProtNLM"/>
    </source>
</evidence>
<organism evidence="3 4">
    <name type="scientific">Zingiber officinale</name>
    <name type="common">Ginger</name>
    <name type="synonym">Amomum zingiber</name>
    <dbReference type="NCBI Taxonomy" id="94328"/>
    <lineage>
        <taxon>Eukaryota</taxon>
        <taxon>Viridiplantae</taxon>
        <taxon>Streptophyta</taxon>
        <taxon>Embryophyta</taxon>
        <taxon>Tracheophyta</taxon>
        <taxon>Spermatophyta</taxon>
        <taxon>Magnoliopsida</taxon>
        <taxon>Liliopsida</taxon>
        <taxon>Zingiberales</taxon>
        <taxon>Zingiberaceae</taxon>
        <taxon>Zingiber</taxon>
    </lineage>
</organism>
<name>A0A8J5HR51_ZINOF</name>
<feature type="compositionally biased region" description="Polar residues" evidence="2">
    <location>
        <begin position="244"/>
        <end position="263"/>
    </location>
</feature>
<comment type="caution">
    <text evidence="3">The sequence shown here is derived from an EMBL/GenBank/DDBJ whole genome shotgun (WGS) entry which is preliminary data.</text>
</comment>
<dbReference type="EMBL" id="JACMSC010000002">
    <property type="protein sequence ID" value="KAG6531803.1"/>
    <property type="molecule type" value="Genomic_DNA"/>
</dbReference>
<reference evidence="3 4" key="1">
    <citation type="submission" date="2020-08" db="EMBL/GenBank/DDBJ databases">
        <title>Plant Genome Project.</title>
        <authorList>
            <person name="Zhang R.-G."/>
        </authorList>
    </citation>
    <scope>NUCLEOTIDE SEQUENCE [LARGE SCALE GENOMIC DNA]</scope>
    <source>
        <tissue evidence="3">Rhizome</tissue>
    </source>
</reference>
<dbReference type="Gene3D" id="2.60.120.590">
    <property type="entry name" value="Alpha-ketoglutarate-dependent dioxygenase AlkB-like"/>
    <property type="match status" value="1"/>
</dbReference>
<sequence length="619" mass="66695">MSRAGPASISQLSVASVAGLRPVGIPKAGGGGLVVSPFVGNHNKTSSLHCSGETGLAGRKIAGSLRRMATVGAGARASVAVPGLYVQDAMISWFQSEFAAANAIIDALCGHLAQIGSEDEYGEFFASVHRRRLNWIPALHMQKYYSIADVSAKLRLVASNRVVPKVNPLETLTTEEKPSESEIPSTEAETAASLKGAVADDIEIVVAEEAAAEDQDTSDELVDDNNEIARIDDEASAMAELSSGGDSSEYKNNAQNGDANGGSQEEHASVQKVHICADHGDCFVCPERIKISKGFMAKELVKGHMVNVVKGLRLYQDIFSESELPSLVGYINELRMAGHKGELSGETFIFFNKQMKGSKREIIQLGVPLFQSATEDAASNFESIPPALQAIVDHLVQWRLIPESKKPNSCIINFFDEDEHSQPYFKPPHLENPISMLLLSETTMAFGHSFISNHEGNYNGSLTLSLKQGSLLVMRGHSADIARHVVCASPNRRMIITFVKVRTATHHADSPTALQANTALTVWQPGNPTSIQEVPSSGAIAYGPQAMVSTAWGLALRSPVVMLAPPRAVAMSVTDKKVPCNGTGVFLPWAVRSKKHTKHLPPRIQKRRLPSFPQLEAQA</sequence>
<evidence type="ECO:0000256" key="2">
    <source>
        <dbReference type="SAM" id="MobiDB-lite"/>
    </source>
</evidence>
<evidence type="ECO:0000313" key="4">
    <source>
        <dbReference type="Proteomes" id="UP000734854"/>
    </source>
</evidence>
<feature type="region of interest" description="Disordered" evidence="2">
    <location>
        <begin position="238"/>
        <end position="266"/>
    </location>
</feature>
<dbReference type="GO" id="GO:0003729">
    <property type="term" value="F:mRNA binding"/>
    <property type="evidence" value="ECO:0007669"/>
    <property type="project" value="InterPro"/>
</dbReference>
<dbReference type="InterPro" id="IPR037151">
    <property type="entry name" value="AlkB-like_sf"/>
</dbReference>
<dbReference type="PANTHER" id="PTHR31447:SF2">
    <property type="entry name" value="RNA DEMETHYLASE ALKBH10B"/>
    <property type="match status" value="1"/>
</dbReference>
<dbReference type="Proteomes" id="UP000734854">
    <property type="component" value="Unassembled WGS sequence"/>
</dbReference>
<dbReference type="InterPro" id="IPR044842">
    <property type="entry name" value="ALKBH9B/ALKBH10B-like"/>
</dbReference>
<protein>
    <recommendedName>
        <fullName evidence="5">Fe2OG dioxygenase domain-containing protein</fullName>
    </recommendedName>
</protein>
<evidence type="ECO:0000313" key="3">
    <source>
        <dbReference type="EMBL" id="KAG6531803.1"/>
    </source>
</evidence>
<accession>A0A8J5HR51</accession>
<evidence type="ECO:0000256" key="1">
    <source>
        <dbReference type="ARBA" id="ARBA00007879"/>
    </source>
</evidence>
<dbReference type="AlphaFoldDB" id="A0A8J5HR51"/>
<feature type="compositionally biased region" description="Basic residues" evidence="2">
    <location>
        <begin position="597"/>
        <end position="609"/>
    </location>
</feature>
<proteinExistence type="inferred from homology"/>